<dbReference type="Pfam" id="PF07920">
    <property type="entry name" value="DUF1684"/>
    <property type="match status" value="1"/>
</dbReference>
<evidence type="ECO:0000256" key="1">
    <source>
        <dbReference type="SAM" id="SignalP"/>
    </source>
</evidence>
<protein>
    <recommendedName>
        <fullName evidence="4">DUF1684 domain-containing protein</fullName>
    </recommendedName>
</protein>
<evidence type="ECO:0000313" key="2">
    <source>
        <dbReference type="EMBL" id="RAK63998.1"/>
    </source>
</evidence>
<dbReference type="AlphaFoldDB" id="A0A328BFV6"/>
<organism evidence="2 3">
    <name type="scientific">Hymenobacter edaphi</name>
    <dbReference type="NCBI Taxonomy" id="2211146"/>
    <lineage>
        <taxon>Bacteria</taxon>
        <taxon>Pseudomonadati</taxon>
        <taxon>Bacteroidota</taxon>
        <taxon>Cytophagia</taxon>
        <taxon>Cytophagales</taxon>
        <taxon>Hymenobacteraceae</taxon>
        <taxon>Hymenobacter</taxon>
    </lineage>
</organism>
<name>A0A328BFV6_9BACT</name>
<keyword evidence="3" id="KW-1185">Reference proteome</keyword>
<dbReference type="PANTHER" id="PTHR41913">
    <property type="entry name" value="DUF1684 DOMAIN-CONTAINING PROTEIN"/>
    <property type="match status" value="1"/>
</dbReference>
<accession>A0A328BFV6</accession>
<dbReference type="OrthoDB" id="5493262at2"/>
<dbReference type="InterPro" id="IPR012467">
    <property type="entry name" value="DUF1684"/>
</dbReference>
<dbReference type="EMBL" id="QHKM01000007">
    <property type="protein sequence ID" value="RAK63998.1"/>
    <property type="molecule type" value="Genomic_DNA"/>
</dbReference>
<reference evidence="3" key="1">
    <citation type="submission" date="2018-05" db="EMBL/GenBank/DDBJ databases">
        <authorList>
            <person name="Nie L."/>
        </authorList>
    </citation>
    <scope>NUCLEOTIDE SEQUENCE [LARGE SCALE GENOMIC DNA]</scope>
    <source>
        <strain evidence="3">NL</strain>
    </source>
</reference>
<comment type="caution">
    <text evidence="2">The sequence shown here is derived from an EMBL/GenBank/DDBJ whole genome shotgun (WGS) entry which is preliminary data.</text>
</comment>
<dbReference type="Proteomes" id="UP000248553">
    <property type="component" value="Unassembled WGS sequence"/>
</dbReference>
<proteinExistence type="predicted"/>
<dbReference type="PANTHER" id="PTHR41913:SF1">
    <property type="entry name" value="DUF1684 DOMAIN-CONTAINING PROTEIN"/>
    <property type="match status" value="1"/>
</dbReference>
<sequence>MMKALLPAVGAAGMLSIALPAAAQPTPPRLSPAAHQQTVAAFQAELNAEYRDPARSPLAATAQAAFQGLPFYPVDYTYYVPAYLVRDAKAQPFAMKTTTPRQPLYRKFGELHFRLQGRALKLTVYESLDLKQKPGFEDYLLLPFTDLTNGRGSYGGGRYLDLRVPPGDTMRLDFNQAYNPFCAYSTQYSCPVPPPENHLPLAVKAGVQSDH</sequence>
<evidence type="ECO:0000313" key="3">
    <source>
        <dbReference type="Proteomes" id="UP000248553"/>
    </source>
</evidence>
<keyword evidence="1" id="KW-0732">Signal</keyword>
<evidence type="ECO:0008006" key="4">
    <source>
        <dbReference type="Google" id="ProtNLM"/>
    </source>
</evidence>
<feature type="signal peptide" evidence="1">
    <location>
        <begin position="1"/>
        <end position="23"/>
    </location>
</feature>
<feature type="chain" id="PRO_5016264326" description="DUF1684 domain-containing protein" evidence="1">
    <location>
        <begin position="24"/>
        <end position="211"/>
    </location>
</feature>
<gene>
    <name evidence="2" type="ORF">DLM85_18790</name>
</gene>